<evidence type="ECO:0000259" key="1">
    <source>
        <dbReference type="Pfam" id="PF24649"/>
    </source>
</evidence>
<gene>
    <name evidence="2" type="ORF">GH714_043198</name>
</gene>
<dbReference type="PANTHER" id="PTHR35410">
    <property type="entry name" value="EXPRESSED PROTEIN"/>
    <property type="match status" value="1"/>
</dbReference>
<proteinExistence type="predicted"/>
<reference evidence="2 3" key="1">
    <citation type="journal article" date="2020" name="Mol. Plant">
        <title>The Chromosome-Based Rubber Tree Genome Provides New Insights into Spurge Genome Evolution and Rubber Biosynthesis.</title>
        <authorList>
            <person name="Liu J."/>
            <person name="Shi C."/>
            <person name="Shi C.C."/>
            <person name="Li W."/>
            <person name="Zhang Q.J."/>
            <person name="Zhang Y."/>
            <person name="Li K."/>
            <person name="Lu H.F."/>
            <person name="Shi C."/>
            <person name="Zhu S.T."/>
            <person name="Xiao Z.Y."/>
            <person name="Nan H."/>
            <person name="Yue Y."/>
            <person name="Zhu X.G."/>
            <person name="Wu Y."/>
            <person name="Hong X.N."/>
            <person name="Fan G.Y."/>
            <person name="Tong Y."/>
            <person name="Zhang D."/>
            <person name="Mao C.L."/>
            <person name="Liu Y.L."/>
            <person name="Hao S.J."/>
            <person name="Liu W.Q."/>
            <person name="Lv M.Q."/>
            <person name="Zhang H.B."/>
            <person name="Liu Y."/>
            <person name="Hu-Tang G.R."/>
            <person name="Wang J.P."/>
            <person name="Wang J.H."/>
            <person name="Sun Y.H."/>
            <person name="Ni S.B."/>
            <person name="Chen W.B."/>
            <person name="Zhang X.C."/>
            <person name="Jiao Y.N."/>
            <person name="Eichler E.E."/>
            <person name="Li G.H."/>
            <person name="Liu X."/>
            <person name="Gao L.Z."/>
        </authorList>
    </citation>
    <scope>NUCLEOTIDE SEQUENCE [LARGE SCALE GENOMIC DNA]</scope>
    <source>
        <strain evidence="3">cv. GT1</strain>
        <tissue evidence="2">Leaf</tissue>
    </source>
</reference>
<comment type="caution">
    <text evidence="2">The sequence shown here is derived from an EMBL/GenBank/DDBJ whole genome shotgun (WGS) entry which is preliminary data.</text>
</comment>
<dbReference type="PANTHER" id="PTHR35410:SF2">
    <property type="entry name" value="OS02G0640200 PROTEIN"/>
    <property type="match status" value="1"/>
</dbReference>
<keyword evidence="3" id="KW-1185">Reference proteome</keyword>
<dbReference type="Proteomes" id="UP000467840">
    <property type="component" value="Unassembled WGS sequence"/>
</dbReference>
<dbReference type="EMBL" id="JAAGAX010000100">
    <property type="protein sequence ID" value="KAF2282569.1"/>
    <property type="molecule type" value="Genomic_DNA"/>
</dbReference>
<name>A0A6A6K5B1_HEVBR</name>
<feature type="domain" description="DUF7642" evidence="1">
    <location>
        <begin position="4"/>
        <end position="54"/>
    </location>
</feature>
<protein>
    <recommendedName>
        <fullName evidence="1">DUF7642 domain-containing protein</fullName>
    </recommendedName>
</protein>
<dbReference type="Pfam" id="PF24649">
    <property type="entry name" value="DUF7642"/>
    <property type="match status" value="1"/>
</dbReference>
<dbReference type="InterPro" id="IPR056059">
    <property type="entry name" value="DUF7642"/>
</dbReference>
<accession>A0A6A6K5B1</accession>
<evidence type="ECO:0000313" key="3">
    <source>
        <dbReference type="Proteomes" id="UP000467840"/>
    </source>
</evidence>
<organism evidence="2 3">
    <name type="scientific">Hevea brasiliensis</name>
    <name type="common">Para rubber tree</name>
    <name type="synonym">Siphonia brasiliensis</name>
    <dbReference type="NCBI Taxonomy" id="3981"/>
    <lineage>
        <taxon>Eukaryota</taxon>
        <taxon>Viridiplantae</taxon>
        <taxon>Streptophyta</taxon>
        <taxon>Embryophyta</taxon>
        <taxon>Tracheophyta</taxon>
        <taxon>Spermatophyta</taxon>
        <taxon>Magnoliopsida</taxon>
        <taxon>eudicotyledons</taxon>
        <taxon>Gunneridae</taxon>
        <taxon>Pentapetalae</taxon>
        <taxon>rosids</taxon>
        <taxon>fabids</taxon>
        <taxon>Malpighiales</taxon>
        <taxon>Euphorbiaceae</taxon>
        <taxon>Crotonoideae</taxon>
        <taxon>Micrandreae</taxon>
        <taxon>Hevea</taxon>
    </lineage>
</organism>
<evidence type="ECO:0000313" key="2">
    <source>
        <dbReference type="EMBL" id="KAF2282569.1"/>
    </source>
</evidence>
<sequence>MLIGCIQSVYGIHTFRVERIASGKAAPVGELQVQGVINPALLRKVIITEAAKNTQDVGKGWKPAAYTGEGKGKSRTVSLVREQLLLNRQPKAGRCVYDIHDQKIELLVEKSQTAPQSSQPELSR</sequence>
<dbReference type="AlphaFoldDB" id="A0A6A6K5B1"/>